<dbReference type="Proteomes" id="UP000605259">
    <property type="component" value="Unassembled WGS sequence"/>
</dbReference>
<dbReference type="AlphaFoldDB" id="A0A917ASX6"/>
<proteinExistence type="predicted"/>
<gene>
    <name evidence="9" type="primary">ktrB</name>
    <name evidence="9" type="ORF">GCM10007140_21090</name>
</gene>
<reference evidence="9" key="1">
    <citation type="journal article" date="2014" name="Int. J. Syst. Evol. Microbiol.">
        <title>Complete genome sequence of Corynebacterium casei LMG S-19264T (=DSM 44701T), isolated from a smear-ripened cheese.</title>
        <authorList>
            <consortium name="US DOE Joint Genome Institute (JGI-PGF)"/>
            <person name="Walter F."/>
            <person name="Albersmeier A."/>
            <person name="Kalinowski J."/>
            <person name="Ruckert C."/>
        </authorList>
    </citation>
    <scope>NUCLEOTIDE SEQUENCE</scope>
    <source>
        <strain evidence="9">CGMCC 1.12698</strain>
    </source>
</reference>
<evidence type="ECO:0000256" key="1">
    <source>
        <dbReference type="ARBA" id="ARBA00004651"/>
    </source>
</evidence>
<evidence type="ECO:0000256" key="6">
    <source>
        <dbReference type="ARBA" id="ARBA00023065"/>
    </source>
</evidence>
<sequence>MKKKMKEKVKVLTTVQLIVLFYLIAVAISVMLLSIPAVHKEGIDLSFLDILFTAVSAISVTGLTVIPIADSFNEYGIAILVLAFQFGGVGIMTMGTFLWLVTKRKIGLKERQLIMADQNQTGLSGLVNLMRQIIIIIISIEIIGILVLGFHFMSYYSTWQEAFYHSTFASISATTNAGFDITGSSMMPFKDDYFVQSVIMLQVILGAIGFPVLVEIRAFCAHRGKRAYQFSLYTKLTTSIFFILVIFGFLSTLLLEFNHFFKDKAWHEMFFYSLFQSVTTKSSGLSTMDIHEFSTPTLLIISILMFIGASPSSVGGGIRTTTIALNILFLYNFAKRNRTVKVFKRELHEEDILKSLVVTMMGFILCFTSLFILTITEPFSIMELIVEVCSAFGTTGLSLGITPELSAVGKCVLMVLMFIGRIGIMTFIFLLSKEERKVKYRYPKERVIIG</sequence>
<evidence type="ECO:0000256" key="2">
    <source>
        <dbReference type="ARBA" id="ARBA00022448"/>
    </source>
</evidence>
<name>A0A917ASX6_9BACI</name>
<feature type="transmembrane region" description="Helical" evidence="8">
    <location>
        <begin position="298"/>
        <end position="331"/>
    </location>
</feature>
<feature type="transmembrane region" description="Helical" evidence="8">
    <location>
        <begin position="12"/>
        <end position="35"/>
    </location>
</feature>
<accession>A0A917ASX6</accession>
<dbReference type="InterPro" id="IPR003445">
    <property type="entry name" value="Cat_transpt"/>
</dbReference>
<evidence type="ECO:0000313" key="10">
    <source>
        <dbReference type="Proteomes" id="UP000605259"/>
    </source>
</evidence>
<dbReference type="GO" id="GO:0005886">
    <property type="term" value="C:plasma membrane"/>
    <property type="evidence" value="ECO:0007669"/>
    <property type="project" value="UniProtKB-SubCell"/>
</dbReference>
<evidence type="ECO:0000256" key="7">
    <source>
        <dbReference type="ARBA" id="ARBA00023136"/>
    </source>
</evidence>
<keyword evidence="6" id="KW-0406">Ion transport</keyword>
<feature type="transmembrane region" description="Helical" evidence="8">
    <location>
        <begin position="193"/>
        <end position="220"/>
    </location>
</feature>
<evidence type="ECO:0000256" key="3">
    <source>
        <dbReference type="ARBA" id="ARBA00022475"/>
    </source>
</evidence>
<dbReference type="GO" id="GO:0030001">
    <property type="term" value="P:metal ion transport"/>
    <property type="evidence" value="ECO:0007669"/>
    <property type="project" value="UniProtKB-ARBA"/>
</dbReference>
<evidence type="ECO:0000256" key="8">
    <source>
        <dbReference type="SAM" id="Phobius"/>
    </source>
</evidence>
<feature type="transmembrane region" description="Helical" evidence="8">
    <location>
        <begin position="47"/>
        <end position="69"/>
    </location>
</feature>
<dbReference type="Pfam" id="PF02386">
    <property type="entry name" value="TrkH"/>
    <property type="match status" value="1"/>
</dbReference>
<dbReference type="GO" id="GO:0008324">
    <property type="term" value="F:monoatomic cation transmembrane transporter activity"/>
    <property type="evidence" value="ECO:0007669"/>
    <property type="project" value="InterPro"/>
</dbReference>
<keyword evidence="3" id="KW-1003">Cell membrane</keyword>
<dbReference type="EMBL" id="BMFK01000001">
    <property type="protein sequence ID" value="GGE71011.1"/>
    <property type="molecule type" value="Genomic_DNA"/>
</dbReference>
<evidence type="ECO:0000313" key="9">
    <source>
        <dbReference type="EMBL" id="GGE71011.1"/>
    </source>
</evidence>
<feature type="transmembrane region" description="Helical" evidence="8">
    <location>
        <begin position="352"/>
        <end position="375"/>
    </location>
</feature>
<dbReference type="PANTHER" id="PTHR32024:SF4">
    <property type="entry name" value="KTR SYSTEM POTASSIUM UPTAKE PROTEIN D"/>
    <property type="match status" value="1"/>
</dbReference>
<keyword evidence="5 8" id="KW-1133">Transmembrane helix</keyword>
<protein>
    <submittedName>
        <fullName evidence="9">Ktr system potassium uptake protein D</fullName>
    </submittedName>
</protein>
<evidence type="ECO:0000256" key="4">
    <source>
        <dbReference type="ARBA" id="ARBA00022692"/>
    </source>
</evidence>
<organism evidence="9 10">
    <name type="scientific">Priestia taiwanensis</name>
    <dbReference type="NCBI Taxonomy" id="1347902"/>
    <lineage>
        <taxon>Bacteria</taxon>
        <taxon>Bacillati</taxon>
        <taxon>Bacillota</taxon>
        <taxon>Bacilli</taxon>
        <taxon>Bacillales</taxon>
        <taxon>Bacillaceae</taxon>
        <taxon>Priestia</taxon>
    </lineage>
</organism>
<feature type="transmembrane region" description="Helical" evidence="8">
    <location>
        <begin position="133"/>
        <end position="156"/>
    </location>
</feature>
<feature type="transmembrane region" description="Helical" evidence="8">
    <location>
        <begin position="232"/>
        <end position="255"/>
    </location>
</feature>
<feature type="transmembrane region" description="Helical" evidence="8">
    <location>
        <begin position="407"/>
        <end position="431"/>
    </location>
</feature>
<feature type="transmembrane region" description="Helical" evidence="8">
    <location>
        <begin position="75"/>
        <end position="101"/>
    </location>
</feature>
<dbReference type="PANTHER" id="PTHR32024">
    <property type="entry name" value="TRK SYSTEM POTASSIUM UPTAKE PROTEIN TRKG-RELATED"/>
    <property type="match status" value="1"/>
</dbReference>
<keyword evidence="2" id="KW-0813">Transport</keyword>
<comment type="subcellular location">
    <subcellularLocation>
        <location evidence="1">Cell membrane</location>
        <topology evidence="1">Multi-pass membrane protein</topology>
    </subcellularLocation>
</comment>
<evidence type="ECO:0000256" key="5">
    <source>
        <dbReference type="ARBA" id="ARBA00022989"/>
    </source>
</evidence>
<keyword evidence="10" id="KW-1185">Reference proteome</keyword>
<reference evidence="9" key="2">
    <citation type="submission" date="2020-09" db="EMBL/GenBank/DDBJ databases">
        <authorList>
            <person name="Sun Q."/>
            <person name="Zhou Y."/>
        </authorList>
    </citation>
    <scope>NUCLEOTIDE SEQUENCE</scope>
    <source>
        <strain evidence="9">CGMCC 1.12698</strain>
    </source>
</reference>
<keyword evidence="7 8" id="KW-0472">Membrane</keyword>
<keyword evidence="4 8" id="KW-0812">Transmembrane</keyword>
<comment type="caution">
    <text evidence="9">The sequence shown here is derived from an EMBL/GenBank/DDBJ whole genome shotgun (WGS) entry which is preliminary data.</text>
</comment>